<dbReference type="PANTHER" id="PTHR10353:SF209">
    <property type="entry name" value="GALACTOLIPID GALACTOSYLTRANSFERASE SFR2, CHLOROPLASTIC"/>
    <property type="match status" value="1"/>
</dbReference>
<dbReference type="PROSITE" id="PS00653">
    <property type="entry name" value="GLYCOSYL_HYDROL_F1_2"/>
    <property type="match status" value="1"/>
</dbReference>
<proteinExistence type="inferred from homology"/>
<dbReference type="InterPro" id="IPR001360">
    <property type="entry name" value="Glyco_hydro_1"/>
</dbReference>
<evidence type="ECO:0000256" key="3">
    <source>
        <dbReference type="ARBA" id="ARBA00023295"/>
    </source>
</evidence>
<reference evidence="5" key="1">
    <citation type="submission" date="2020-07" db="EMBL/GenBank/DDBJ databases">
        <title>Huge and variable diversity of episymbiotic CPR bacteria and DPANN archaea in groundwater ecosystems.</title>
        <authorList>
            <person name="He C.Y."/>
            <person name="Keren R."/>
            <person name="Whittaker M."/>
            <person name="Farag I.F."/>
            <person name="Doudna J."/>
            <person name="Cate J.H.D."/>
            <person name="Banfield J.F."/>
        </authorList>
    </citation>
    <scope>NUCLEOTIDE SEQUENCE</scope>
    <source>
        <strain evidence="5">NC_groundwater_193_Ag_S-0.1um_51_7</strain>
    </source>
</reference>
<dbReference type="Pfam" id="PF00232">
    <property type="entry name" value="Glyco_hydro_1"/>
    <property type="match status" value="2"/>
</dbReference>
<evidence type="ECO:0000256" key="4">
    <source>
        <dbReference type="RuleBase" id="RU003690"/>
    </source>
</evidence>
<organism evidence="5 6">
    <name type="scientific">Candidatus Sungiibacteriota bacterium</name>
    <dbReference type="NCBI Taxonomy" id="2750080"/>
    <lineage>
        <taxon>Bacteria</taxon>
        <taxon>Candidatus Sungiibacteriota</taxon>
    </lineage>
</organism>
<evidence type="ECO:0000256" key="1">
    <source>
        <dbReference type="ARBA" id="ARBA00010838"/>
    </source>
</evidence>
<evidence type="ECO:0000313" key="5">
    <source>
        <dbReference type="EMBL" id="MBI2096823.1"/>
    </source>
</evidence>
<dbReference type="Proteomes" id="UP000724148">
    <property type="component" value="Unassembled WGS sequence"/>
</dbReference>
<dbReference type="PANTHER" id="PTHR10353">
    <property type="entry name" value="GLYCOSYL HYDROLASE"/>
    <property type="match status" value="1"/>
</dbReference>
<dbReference type="PRINTS" id="PR00131">
    <property type="entry name" value="GLHYDRLASE1"/>
</dbReference>
<keyword evidence="2 5" id="KW-0378">Hydrolase</keyword>
<dbReference type="Gene3D" id="3.20.20.80">
    <property type="entry name" value="Glycosidases"/>
    <property type="match status" value="1"/>
</dbReference>
<comment type="caution">
    <text evidence="5">The sequence shown here is derived from an EMBL/GenBank/DDBJ whole genome shotgun (WGS) entry which is preliminary data.</text>
</comment>
<dbReference type="InterPro" id="IPR033132">
    <property type="entry name" value="GH_1_N_CS"/>
</dbReference>
<dbReference type="GO" id="GO:0008422">
    <property type="term" value="F:beta-glucosidase activity"/>
    <property type="evidence" value="ECO:0007669"/>
    <property type="project" value="TreeGrafter"/>
</dbReference>
<evidence type="ECO:0000256" key="2">
    <source>
        <dbReference type="ARBA" id="ARBA00022801"/>
    </source>
</evidence>
<evidence type="ECO:0000313" key="6">
    <source>
        <dbReference type="Proteomes" id="UP000724148"/>
    </source>
</evidence>
<dbReference type="SUPFAM" id="SSF51445">
    <property type="entry name" value="(Trans)glycosidases"/>
    <property type="match status" value="1"/>
</dbReference>
<dbReference type="EMBL" id="JACOZA010000039">
    <property type="protein sequence ID" value="MBI2096823.1"/>
    <property type="molecule type" value="Genomic_DNA"/>
</dbReference>
<gene>
    <name evidence="5" type="ORF">HYT40_01555</name>
</gene>
<sequence>MGQKFQFPKGFLWGAATSAHQVEGGNHNDWTEWEKSPKRIAELKTRGLNPDDYISGKACDHYNRFREDFDIAKSLGHNAHRFSIEWSRIEPEEGKFDEKEIEHYRQVLLALKERGLEPVVTLYHYTLPLWFVRKGGWLNSHAPMMFLNYVSKLADEYGSIVKIWVTQNEPETVARESYLIGWRPPHKTSFLSARRCLHILLEAHKLAYDVIKKVDLDSQIGIAETLVYFDLYKNTLLNKLTLKLIKWWRNNPLFSEFIKYSDFVGLEYYYHTRVRFNPFTSKWGIQFNENKKISDMGWELFPQGLLPILVEMKKFDKPVYILEHGLADAKDQNRSWYIKESLKFIAQAMQKGVDVRGYFHWSLLDNFEWQGGFGRRFGLVEINYKTFEREIRPSALEYKKIITLNSIEI</sequence>
<dbReference type="GO" id="GO:0005975">
    <property type="term" value="P:carbohydrate metabolic process"/>
    <property type="evidence" value="ECO:0007669"/>
    <property type="project" value="InterPro"/>
</dbReference>
<protein>
    <submittedName>
        <fullName evidence="5">Glycoside hydrolase family 1 protein</fullName>
    </submittedName>
</protein>
<dbReference type="AlphaFoldDB" id="A0A931SDQ9"/>
<keyword evidence="3" id="KW-0326">Glycosidase</keyword>
<accession>A0A931SDQ9</accession>
<name>A0A931SDQ9_9BACT</name>
<dbReference type="InterPro" id="IPR017853">
    <property type="entry name" value="GH"/>
</dbReference>
<comment type="similarity">
    <text evidence="1 4">Belongs to the glycosyl hydrolase 1 family.</text>
</comment>